<gene>
    <name evidence="1" type="ORF">P5673_005527</name>
</gene>
<evidence type="ECO:0000313" key="1">
    <source>
        <dbReference type="EMBL" id="KAK2569692.1"/>
    </source>
</evidence>
<proteinExistence type="predicted"/>
<name>A0AAD9QY50_ACRCE</name>
<reference evidence="1" key="2">
    <citation type="journal article" date="2023" name="Science">
        <title>Genomic signatures of disease resistance in endangered staghorn corals.</title>
        <authorList>
            <person name="Vollmer S.V."/>
            <person name="Selwyn J.D."/>
            <person name="Despard B.A."/>
            <person name="Roesel C.L."/>
        </authorList>
    </citation>
    <scope>NUCLEOTIDE SEQUENCE</scope>
    <source>
        <strain evidence="1">K2</strain>
    </source>
</reference>
<dbReference type="EMBL" id="JARQWQ010000009">
    <property type="protein sequence ID" value="KAK2569692.1"/>
    <property type="molecule type" value="Genomic_DNA"/>
</dbReference>
<sequence>MLHDSHIVGGSAVHLLSVFSLETQTFGCSKLSTCHYPTRYNLSTLRLVASEKPFIKGSKQLIFKDIVKTRKGESPSARFNDFSFMLPVTLSGLEKLICISRPVVAFLPIRANCHQVQLSKQFQTNFLGLKKIWGSISLVTLRNAYVLSCHTLQRLLHYISQSGPQSGDAWAFEATPTGC</sequence>
<evidence type="ECO:0000313" key="2">
    <source>
        <dbReference type="Proteomes" id="UP001249851"/>
    </source>
</evidence>
<dbReference type="AlphaFoldDB" id="A0AAD9QY50"/>
<organism evidence="1 2">
    <name type="scientific">Acropora cervicornis</name>
    <name type="common">Staghorn coral</name>
    <dbReference type="NCBI Taxonomy" id="6130"/>
    <lineage>
        <taxon>Eukaryota</taxon>
        <taxon>Metazoa</taxon>
        <taxon>Cnidaria</taxon>
        <taxon>Anthozoa</taxon>
        <taxon>Hexacorallia</taxon>
        <taxon>Scleractinia</taxon>
        <taxon>Astrocoeniina</taxon>
        <taxon>Acroporidae</taxon>
        <taxon>Acropora</taxon>
    </lineage>
</organism>
<dbReference type="Proteomes" id="UP001249851">
    <property type="component" value="Unassembled WGS sequence"/>
</dbReference>
<keyword evidence="2" id="KW-1185">Reference proteome</keyword>
<comment type="caution">
    <text evidence="1">The sequence shown here is derived from an EMBL/GenBank/DDBJ whole genome shotgun (WGS) entry which is preliminary data.</text>
</comment>
<reference evidence="1" key="1">
    <citation type="journal article" date="2023" name="G3 (Bethesda)">
        <title>Whole genome assembly and annotation of the endangered Caribbean coral Acropora cervicornis.</title>
        <authorList>
            <person name="Selwyn J.D."/>
            <person name="Vollmer S.V."/>
        </authorList>
    </citation>
    <scope>NUCLEOTIDE SEQUENCE</scope>
    <source>
        <strain evidence="1">K2</strain>
    </source>
</reference>
<protein>
    <submittedName>
        <fullName evidence="1">Uncharacterized protein</fullName>
    </submittedName>
</protein>
<accession>A0AAD9QY50</accession>